<accession>A0A8H7K5D7</accession>
<dbReference type="PANTHER" id="PTHR10039">
    <property type="entry name" value="AMELOGENIN"/>
    <property type="match status" value="1"/>
</dbReference>
<protein>
    <recommendedName>
        <fullName evidence="1">GPI inositol-deacylase winged helix domain-containing protein</fullName>
    </recommendedName>
</protein>
<reference evidence="2" key="1">
    <citation type="submission" date="2020-10" db="EMBL/GenBank/DDBJ databases">
        <title>High-Quality Genome Resource of Clonostachys rosea strain S41 by Oxford Nanopore Long-Read Sequencing.</title>
        <authorList>
            <person name="Wang H."/>
        </authorList>
    </citation>
    <scope>NUCLEOTIDE SEQUENCE</scope>
    <source>
        <strain evidence="2">S41</strain>
    </source>
</reference>
<gene>
    <name evidence="2" type="ORF">IM811_006572</name>
</gene>
<evidence type="ECO:0000313" key="3">
    <source>
        <dbReference type="Proteomes" id="UP000616885"/>
    </source>
</evidence>
<feature type="domain" description="GPI inositol-deacylase winged helix" evidence="1">
    <location>
        <begin position="3"/>
        <end position="79"/>
    </location>
</feature>
<dbReference type="EMBL" id="JADCTT010000017">
    <property type="protein sequence ID" value="KAF9743481.1"/>
    <property type="molecule type" value="Genomic_DNA"/>
</dbReference>
<dbReference type="InterPro" id="IPR054471">
    <property type="entry name" value="GPIID_WHD"/>
</dbReference>
<proteinExistence type="predicted"/>
<name>A0A8H7K5D7_BIOOC</name>
<dbReference type="PANTHER" id="PTHR10039:SF5">
    <property type="entry name" value="NACHT DOMAIN-CONTAINING PROTEIN"/>
    <property type="match status" value="1"/>
</dbReference>
<dbReference type="Proteomes" id="UP000616885">
    <property type="component" value="Unassembled WGS sequence"/>
</dbReference>
<comment type="caution">
    <text evidence="2">The sequence shown here is derived from an EMBL/GenBank/DDBJ whole genome shotgun (WGS) entry which is preliminary data.</text>
</comment>
<dbReference type="Pfam" id="PF22939">
    <property type="entry name" value="WHD_GPIID"/>
    <property type="match status" value="1"/>
</dbReference>
<sequence length="167" mass="18942">MVRKVLSIVLAANQPLTLKELNIATNIDYETKSLEDIDLEDEDDFKKRIRSWCGLFILISQGHVYFLHQTAREFLIANSSSTSPVAPFPTRKWEHSITTQSAQAVLAELCVLYLALAHPEVIPAADEHNDMVKFMDQQPFFVYSALNWGLTSAMLTLPRTPLSYPLF</sequence>
<dbReference type="AlphaFoldDB" id="A0A8H7K5D7"/>
<organism evidence="2 3">
    <name type="scientific">Bionectria ochroleuca</name>
    <name type="common">Gliocladium roseum</name>
    <dbReference type="NCBI Taxonomy" id="29856"/>
    <lineage>
        <taxon>Eukaryota</taxon>
        <taxon>Fungi</taxon>
        <taxon>Dikarya</taxon>
        <taxon>Ascomycota</taxon>
        <taxon>Pezizomycotina</taxon>
        <taxon>Sordariomycetes</taxon>
        <taxon>Hypocreomycetidae</taxon>
        <taxon>Hypocreales</taxon>
        <taxon>Bionectriaceae</taxon>
        <taxon>Clonostachys</taxon>
    </lineage>
</organism>
<evidence type="ECO:0000259" key="1">
    <source>
        <dbReference type="Pfam" id="PF22939"/>
    </source>
</evidence>
<evidence type="ECO:0000313" key="2">
    <source>
        <dbReference type="EMBL" id="KAF9743481.1"/>
    </source>
</evidence>